<name>A0A921UW73_SORBI</name>
<dbReference type="Proteomes" id="UP000807115">
    <property type="component" value="Chromosome 1"/>
</dbReference>
<dbReference type="AlphaFoldDB" id="A0A921UW73"/>
<accession>A0A921UW73</accession>
<reference evidence="1" key="2">
    <citation type="submission" date="2020-10" db="EMBL/GenBank/DDBJ databases">
        <authorList>
            <person name="Cooper E.A."/>
            <person name="Brenton Z.W."/>
            <person name="Flinn B.S."/>
            <person name="Jenkins J."/>
            <person name="Shu S."/>
            <person name="Flowers D."/>
            <person name="Luo F."/>
            <person name="Wang Y."/>
            <person name="Xia P."/>
            <person name="Barry K."/>
            <person name="Daum C."/>
            <person name="Lipzen A."/>
            <person name="Yoshinaga Y."/>
            <person name="Schmutz J."/>
            <person name="Saski C."/>
            <person name="Vermerris W."/>
            <person name="Kresovich S."/>
        </authorList>
    </citation>
    <scope>NUCLEOTIDE SEQUENCE</scope>
</reference>
<evidence type="ECO:0000313" key="2">
    <source>
        <dbReference type="Proteomes" id="UP000807115"/>
    </source>
</evidence>
<organism evidence="1 2">
    <name type="scientific">Sorghum bicolor</name>
    <name type="common">Sorghum</name>
    <name type="synonym">Sorghum vulgare</name>
    <dbReference type="NCBI Taxonomy" id="4558"/>
    <lineage>
        <taxon>Eukaryota</taxon>
        <taxon>Viridiplantae</taxon>
        <taxon>Streptophyta</taxon>
        <taxon>Embryophyta</taxon>
        <taxon>Tracheophyta</taxon>
        <taxon>Spermatophyta</taxon>
        <taxon>Magnoliopsida</taxon>
        <taxon>Liliopsida</taxon>
        <taxon>Poales</taxon>
        <taxon>Poaceae</taxon>
        <taxon>PACMAD clade</taxon>
        <taxon>Panicoideae</taxon>
        <taxon>Andropogonodae</taxon>
        <taxon>Andropogoneae</taxon>
        <taxon>Sorghinae</taxon>
        <taxon>Sorghum</taxon>
    </lineage>
</organism>
<comment type="caution">
    <text evidence="1">The sequence shown here is derived from an EMBL/GenBank/DDBJ whole genome shotgun (WGS) entry which is preliminary data.</text>
</comment>
<reference evidence="1" key="1">
    <citation type="journal article" date="2019" name="BMC Genomics">
        <title>A new reference genome for Sorghum bicolor reveals high levels of sequence similarity between sweet and grain genotypes: implications for the genetics of sugar metabolism.</title>
        <authorList>
            <person name="Cooper E.A."/>
            <person name="Brenton Z.W."/>
            <person name="Flinn B.S."/>
            <person name="Jenkins J."/>
            <person name="Shu S."/>
            <person name="Flowers D."/>
            <person name="Luo F."/>
            <person name="Wang Y."/>
            <person name="Xia P."/>
            <person name="Barry K."/>
            <person name="Daum C."/>
            <person name="Lipzen A."/>
            <person name="Yoshinaga Y."/>
            <person name="Schmutz J."/>
            <person name="Saski C."/>
            <person name="Vermerris W."/>
            <person name="Kresovich S."/>
        </authorList>
    </citation>
    <scope>NUCLEOTIDE SEQUENCE</scope>
</reference>
<proteinExistence type="predicted"/>
<protein>
    <submittedName>
        <fullName evidence="1">Uncharacterized protein</fullName>
    </submittedName>
</protein>
<dbReference type="EMBL" id="CM027680">
    <property type="protein sequence ID" value="KAG0546822.1"/>
    <property type="molecule type" value="Genomic_DNA"/>
</dbReference>
<evidence type="ECO:0000313" key="1">
    <source>
        <dbReference type="EMBL" id="KAG0546822.1"/>
    </source>
</evidence>
<gene>
    <name evidence="1" type="ORF">BDA96_01G026700</name>
</gene>
<sequence>MPHTILQHLGLRLANRISPHAWKICALYVQILPLSQR</sequence>